<dbReference type="InterPro" id="IPR004033">
    <property type="entry name" value="UbiE/COQ5_MeTrFase"/>
</dbReference>
<dbReference type="SUPFAM" id="SSF53335">
    <property type="entry name" value="S-adenosyl-L-methionine-dependent methyltransferases"/>
    <property type="match status" value="1"/>
</dbReference>
<dbReference type="UniPathway" id="UPA00232"/>
<name>A0A1E4TC41_9ASCO</name>
<dbReference type="Proteomes" id="UP000095023">
    <property type="component" value="Unassembled WGS sequence"/>
</dbReference>
<dbReference type="Pfam" id="PF01209">
    <property type="entry name" value="Ubie_methyltran"/>
    <property type="match status" value="1"/>
</dbReference>
<dbReference type="HAMAP" id="MF_01813">
    <property type="entry name" value="MenG_UbiE_methyltr"/>
    <property type="match status" value="1"/>
</dbReference>
<dbReference type="GO" id="GO:0005759">
    <property type="term" value="C:mitochondrial matrix"/>
    <property type="evidence" value="ECO:0007669"/>
    <property type="project" value="EnsemblFungi"/>
</dbReference>
<keyword evidence="2 4" id="KW-0808">Transferase</keyword>
<dbReference type="InterPro" id="IPR023576">
    <property type="entry name" value="UbiE/COQ5_MeTrFase_CS"/>
</dbReference>
<feature type="binding site" evidence="4">
    <location>
        <position position="41"/>
    </location>
    <ligand>
        <name>S-adenosyl-L-methionine</name>
        <dbReference type="ChEBI" id="CHEBI:59789"/>
    </ligand>
</feature>
<evidence type="ECO:0000256" key="4">
    <source>
        <dbReference type="HAMAP-Rule" id="MF_03191"/>
    </source>
</evidence>
<organism evidence="5 6">
    <name type="scientific">Tortispora caseinolytica NRRL Y-17796</name>
    <dbReference type="NCBI Taxonomy" id="767744"/>
    <lineage>
        <taxon>Eukaryota</taxon>
        <taxon>Fungi</taxon>
        <taxon>Dikarya</taxon>
        <taxon>Ascomycota</taxon>
        <taxon>Saccharomycotina</taxon>
        <taxon>Trigonopsidomycetes</taxon>
        <taxon>Trigonopsidales</taxon>
        <taxon>Trigonopsidaceae</taxon>
        <taxon>Tortispora</taxon>
    </lineage>
</organism>
<keyword evidence="4" id="KW-0496">Mitochondrion</keyword>
<sequence length="228" mass="25596">MNDAMSFGIHRLWKQQFISKLDPGRRPGGRPLDFLDVAGGTGDIAFGILDHASRMHGDYESKITVTDINADMLEEGKRRSLSTKYANSDRLEFLVQNAEKLEQIEDESKDMYTVAFGIRNFTDIPAALRTAHRVLRPGGVFACLEFSKVDNVILNTIYKQYSFNVIPIMGQLIAADYDSYQYLVESIEKFPSQEEFAAMIKDAGFQVPEPAYENLTFGVAAIHLGVKI</sequence>
<comment type="caution">
    <text evidence="4">Lacks conserved residue(s) required for the propagation of feature annotation.</text>
</comment>
<gene>
    <name evidence="4" type="primary">COQ5</name>
    <name evidence="5" type="ORF">CANCADRAFT_32617</name>
</gene>
<dbReference type="PROSITE" id="PS51608">
    <property type="entry name" value="SAM_MT_UBIE"/>
    <property type="match status" value="1"/>
</dbReference>
<keyword evidence="4" id="KW-0999">Mitochondrion inner membrane</keyword>
<dbReference type="InterPro" id="IPR029063">
    <property type="entry name" value="SAM-dependent_MTases_sf"/>
</dbReference>
<keyword evidence="6" id="KW-1185">Reference proteome</keyword>
<dbReference type="GO" id="GO:0009060">
    <property type="term" value="P:aerobic respiration"/>
    <property type="evidence" value="ECO:0007669"/>
    <property type="project" value="EnsemblFungi"/>
</dbReference>
<evidence type="ECO:0000313" key="6">
    <source>
        <dbReference type="Proteomes" id="UP000095023"/>
    </source>
</evidence>
<evidence type="ECO:0000256" key="2">
    <source>
        <dbReference type="ARBA" id="ARBA00022679"/>
    </source>
</evidence>
<dbReference type="GO" id="GO:0008425">
    <property type="term" value="F:2-methoxy-6-polyprenyl-1,4-benzoquinol methyltransferase activity"/>
    <property type="evidence" value="ECO:0007669"/>
    <property type="project" value="UniProtKB-UniRule"/>
</dbReference>
<dbReference type="EC" id="2.1.1.201" evidence="4"/>
<dbReference type="PANTHER" id="PTHR43591">
    <property type="entry name" value="METHYLTRANSFERASE"/>
    <property type="match status" value="1"/>
</dbReference>
<dbReference type="Gene3D" id="3.40.50.150">
    <property type="entry name" value="Vaccinia Virus protein VP39"/>
    <property type="match status" value="1"/>
</dbReference>
<dbReference type="CDD" id="cd02440">
    <property type="entry name" value="AdoMet_MTases"/>
    <property type="match status" value="1"/>
</dbReference>
<comment type="catalytic activity">
    <reaction evidence="4">
        <text>a 2-methoxy-6-(all-trans-polyprenyl)benzene-1,4-diol + S-adenosyl-L-methionine = a 5-methoxy-2-methyl-3-(all-trans-polyprenyl)benzene-1,4-diol + S-adenosyl-L-homocysteine + H(+)</text>
        <dbReference type="Rhea" id="RHEA:28286"/>
        <dbReference type="Rhea" id="RHEA-COMP:10858"/>
        <dbReference type="Rhea" id="RHEA-COMP:10859"/>
        <dbReference type="ChEBI" id="CHEBI:15378"/>
        <dbReference type="ChEBI" id="CHEBI:57856"/>
        <dbReference type="ChEBI" id="CHEBI:59789"/>
        <dbReference type="ChEBI" id="CHEBI:84166"/>
        <dbReference type="ChEBI" id="CHEBI:84167"/>
        <dbReference type="EC" id="2.1.1.201"/>
    </reaction>
</comment>
<comment type="subcellular location">
    <subcellularLocation>
        <location evidence="4">Mitochondrion inner membrane</location>
        <topology evidence="4">Peripheral membrane protein</topology>
        <orientation evidence="4">Matrix side</orientation>
    </subcellularLocation>
</comment>
<evidence type="ECO:0000256" key="3">
    <source>
        <dbReference type="ARBA" id="ARBA00022691"/>
    </source>
</evidence>
<dbReference type="NCBIfam" id="TIGR01934">
    <property type="entry name" value="MenG_MenH_UbiE"/>
    <property type="match status" value="1"/>
</dbReference>
<comment type="pathway">
    <text evidence="4">Cofactor biosynthesis; ubiquinone biosynthesis.</text>
</comment>
<keyword evidence="4" id="KW-0472">Membrane</keyword>
<dbReference type="EMBL" id="KV453843">
    <property type="protein sequence ID" value="ODV89321.1"/>
    <property type="molecule type" value="Genomic_DNA"/>
</dbReference>
<keyword evidence="4" id="KW-0831">Ubiquinone biosynthesis</keyword>
<keyword evidence="1 4" id="KW-0489">Methyltransferase</keyword>
<dbReference type="PROSITE" id="PS01184">
    <property type="entry name" value="UBIE_2"/>
    <property type="match status" value="1"/>
</dbReference>
<comment type="similarity">
    <text evidence="4">Belongs to the class I-like SAM-binding methyltransferase superfamily. MenG/UbiE family.</text>
</comment>
<dbReference type="GO" id="GO:0032259">
    <property type="term" value="P:methylation"/>
    <property type="evidence" value="ECO:0007669"/>
    <property type="project" value="UniProtKB-KW"/>
</dbReference>
<evidence type="ECO:0000256" key="1">
    <source>
        <dbReference type="ARBA" id="ARBA00022603"/>
    </source>
</evidence>
<dbReference type="GO" id="GO:0031314">
    <property type="term" value="C:extrinsic component of mitochondrial inner membrane"/>
    <property type="evidence" value="ECO:0007669"/>
    <property type="project" value="UniProtKB-UniRule"/>
</dbReference>
<accession>A0A1E4TC41</accession>
<evidence type="ECO:0000313" key="5">
    <source>
        <dbReference type="EMBL" id="ODV89321.1"/>
    </source>
</evidence>
<dbReference type="OrthoDB" id="6329284at2759"/>
<comment type="function">
    <text evidence="4">Methyltransferase required for the conversion of 2-polyprenyl-6-methoxy-1,4-benzoquinol (DDMQH2) to 2-polyprenyl-3-methyl-6-methoxy-1,4-benzoquinol (DMQH2).</text>
</comment>
<dbReference type="AlphaFoldDB" id="A0A1E4TC41"/>
<protein>
    <recommendedName>
        <fullName evidence="4">2-methoxy-6-polyprenyl-1,4-benzoquinol methylase, mitochondrial</fullName>
        <ecNumber evidence="4">2.1.1.201</ecNumber>
    </recommendedName>
    <alternativeName>
        <fullName evidence="4">Ubiquinone biosynthesis methyltransferase COQ5</fullName>
    </alternativeName>
</protein>
<comment type="subunit">
    <text evidence="4">Component of a multi-subunit COQ enzyme complex, composed of at least COQ3, COQ4, COQ5, COQ6, COQ7 and COQ9.</text>
</comment>
<feature type="binding site" evidence="4">
    <location>
        <position position="67"/>
    </location>
    <ligand>
        <name>S-adenosyl-L-methionine</name>
        <dbReference type="ChEBI" id="CHEBI:59789"/>
    </ligand>
</feature>
<feature type="binding site" evidence="4">
    <location>
        <begin position="97"/>
        <end position="98"/>
    </location>
    <ligand>
        <name>S-adenosyl-L-methionine</name>
        <dbReference type="ChEBI" id="CHEBI:59789"/>
    </ligand>
</feature>
<dbReference type="PANTHER" id="PTHR43591:SF24">
    <property type="entry name" value="2-METHOXY-6-POLYPRENYL-1,4-BENZOQUINOL METHYLASE, MITOCHONDRIAL"/>
    <property type="match status" value="1"/>
</dbReference>
<proteinExistence type="inferred from homology"/>
<keyword evidence="3 4" id="KW-0949">S-adenosyl-L-methionine</keyword>
<reference evidence="6" key="1">
    <citation type="submission" date="2016-02" db="EMBL/GenBank/DDBJ databases">
        <title>Comparative genomics of biotechnologically important yeasts.</title>
        <authorList>
            <consortium name="DOE Joint Genome Institute"/>
            <person name="Riley R."/>
            <person name="Haridas S."/>
            <person name="Wolfe K.H."/>
            <person name="Lopes M.R."/>
            <person name="Hittinger C.T."/>
            <person name="Goker M."/>
            <person name="Salamov A."/>
            <person name="Wisecaver J."/>
            <person name="Long T.M."/>
            <person name="Aerts A.L."/>
            <person name="Barry K."/>
            <person name="Choi C."/>
            <person name="Clum A."/>
            <person name="Coughlan A.Y."/>
            <person name="Deshpande S."/>
            <person name="Douglass A.P."/>
            <person name="Hanson S.J."/>
            <person name="Klenk H.-P."/>
            <person name="Labutti K."/>
            <person name="Lapidus A."/>
            <person name="Lindquist E."/>
            <person name="Lipzen A."/>
            <person name="Meier-Kolthoff J.P."/>
            <person name="Ohm R.A."/>
            <person name="Otillar R.P."/>
            <person name="Pangilinan J."/>
            <person name="Peng Y."/>
            <person name="Rokas A."/>
            <person name="Rosa C.A."/>
            <person name="Scheuner C."/>
            <person name="Sibirny A.A."/>
            <person name="Slot J.C."/>
            <person name="Stielow J.B."/>
            <person name="Sun H."/>
            <person name="Kurtzman C.P."/>
            <person name="Blackwell M."/>
            <person name="Jeffries T.W."/>
            <person name="Grigoriev I.V."/>
        </authorList>
    </citation>
    <scope>NUCLEOTIDE SEQUENCE [LARGE SCALE GENOMIC DNA]</scope>
    <source>
        <strain evidence="6">NRRL Y-17796</strain>
    </source>
</reference>